<proteinExistence type="predicted"/>
<accession>A0AC34R8H9</accession>
<evidence type="ECO:0000313" key="2">
    <source>
        <dbReference type="WBParaSite" id="JU765_v2.g4406.t1"/>
    </source>
</evidence>
<dbReference type="Proteomes" id="UP000887576">
    <property type="component" value="Unplaced"/>
</dbReference>
<evidence type="ECO:0000313" key="1">
    <source>
        <dbReference type="Proteomes" id="UP000887576"/>
    </source>
</evidence>
<sequence length="637" mass="74249">MLFVGSRDSNELAEQDLSRFRIGTANVGDFKIENLGTCKLTLETLELDPAYPNCKSKIEWMINGWKTDECYKNYGVDGSFCSFYNYLSKIENHCKPLEVHNHHEIVEMIDDMKLDQLFKLMDDNPTNFQWIKSRIQRLFNSWIDARNSLLEKNIDLKTRKKLNIVLYLGFLSKETGLKFGEKSAAGGPLGELVQWADLITSIYLLGHDMTISTEFKHFKDEAMKPYLSTNACPNKPGSSIDLIFTDIMGLRKMKKNMKNFFTSNKCRIRLLDSFGTHAEFNDANYFKEHWKEFGNKKQNPWGGHGLELQQFLTMYPHTDDNTFLGFVVETFEKDDEKNIIQRQNWTTIYGKEKYMWENCTKILEIIKEFTNEIHATVADSNENFMKEYNVINHGLLTTKEFHILMKKTKIFFGFGFPLEGPAPLEAVSNGAIFINHQFIPTKSRLTYKFFEDKPTLRELNSQNPYMERFIGEPHVLTVDINNEQELRKTMEKAMKINNEKYLPIEFSFEGMLERVDVLLTRHDFCGNEITNWPSWKSSKIIKSNYGQNCQDACSNENLKCERSFFKKINQKNMLKNFMNCNEDEITEESIPYAPGKCILQKNPQLFSCATKPPQNIQRLCPCRTFKKGQIVLCDKFC</sequence>
<protein>
    <submittedName>
        <fullName evidence="2">Alpha-1,6-mannosyl-glycoprotein 6-beta-N-acetylglucosaminyltransferase</fullName>
    </submittedName>
</protein>
<name>A0AC34R8H9_9BILA</name>
<dbReference type="WBParaSite" id="JU765_v2.g4406.t1">
    <property type="protein sequence ID" value="JU765_v2.g4406.t1"/>
    <property type="gene ID" value="JU765_v2.g4406"/>
</dbReference>
<organism evidence="1 2">
    <name type="scientific">Panagrolaimus sp. JU765</name>
    <dbReference type="NCBI Taxonomy" id="591449"/>
    <lineage>
        <taxon>Eukaryota</taxon>
        <taxon>Metazoa</taxon>
        <taxon>Ecdysozoa</taxon>
        <taxon>Nematoda</taxon>
        <taxon>Chromadorea</taxon>
        <taxon>Rhabditida</taxon>
        <taxon>Tylenchina</taxon>
        <taxon>Panagrolaimomorpha</taxon>
        <taxon>Panagrolaimoidea</taxon>
        <taxon>Panagrolaimidae</taxon>
        <taxon>Panagrolaimus</taxon>
    </lineage>
</organism>
<reference evidence="2" key="1">
    <citation type="submission" date="2022-11" db="UniProtKB">
        <authorList>
            <consortium name="WormBaseParasite"/>
        </authorList>
    </citation>
    <scope>IDENTIFICATION</scope>
</reference>